<accession>A0A4Q7VYM7</accession>
<organism evidence="2 3">
    <name type="scientific">Kribbella rubisoli</name>
    <dbReference type="NCBI Taxonomy" id="3075929"/>
    <lineage>
        <taxon>Bacteria</taxon>
        <taxon>Bacillati</taxon>
        <taxon>Actinomycetota</taxon>
        <taxon>Actinomycetes</taxon>
        <taxon>Propionibacteriales</taxon>
        <taxon>Kribbellaceae</taxon>
        <taxon>Kribbella</taxon>
    </lineage>
</organism>
<dbReference type="EMBL" id="SHKR01000018">
    <property type="protein sequence ID" value="RZU01830.1"/>
    <property type="molecule type" value="Genomic_DNA"/>
</dbReference>
<evidence type="ECO:0000259" key="1">
    <source>
        <dbReference type="Pfam" id="PF12697"/>
    </source>
</evidence>
<gene>
    <name evidence="2" type="ORF">EV645_7928</name>
</gene>
<dbReference type="InterPro" id="IPR050266">
    <property type="entry name" value="AB_hydrolase_sf"/>
</dbReference>
<evidence type="ECO:0000313" key="3">
    <source>
        <dbReference type="Proteomes" id="UP000292027"/>
    </source>
</evidence>
<dbReference type="InterPro" id="IPR000073">
    <property type="entry name" value="AB_hydrolase_1"/>
</dbReference>
<keyword evidence="3" id="KW-1185">Reference proteome</keyword>
<dbReference type="RefSeq" id="WP_130449907.1">
    <property type="nucleotide sequence ID" value="NZ_SHKR01000018.1"/>
</dbReference>
<proteinExistence type="predicted"/>
<dbReference type="Pfam" id="PF12697">
    <property type="entry name" value="Abhydrolase_6"/>
    <property type="match status" value="1"/>
</dbReference>
<evidence type="ECO:0000313" key="2">
    <source>
        <dbReference type="EMBL" id="RZU01830.1"/>
    </source>
</evidence>
<feature type="domain" description="AB hydrolase-1" evidence="1">
    <location>
        <begin position="18"/>
        <end position="262"/>
    </location>
</feature>
<sequence>MKTAVGVTYTETGTGPAVVFVHGLLVDAGLWRKVVPEVAKAGFRCIAPNWPLGAHQLPMAPDFDLTPPGVAKLMADFLTELDLTDVTIVANDTGGALTQILMANHPERIGLVVLTPCDAFEDFFPSPFDKLPKLARLPGAMWIGSRLLQYNAVRRLPNTFGWLAKRGVPAAILDSYLQPIRDSAEIRRDATRFIASVDSSYTLAAAEVLTEFDKPVLLVRAADDRIFAPHLFERLATTLPDATLVTVPDSYSFIPEDQSEELTRLILDFTRSRGGRGPGR</sequence>
<dbReference type="InterPro" id="IPR029058">
    <property type="entry name" value="AB_hydrolase_fold"/>
</dbReference>
<dbReference type="Proteomes" id="UP000292027">
    <property type="component" value="Unassembled WGS sequence"/>
</dbReference>
<dbReference type="PANTHER" id="PTHR43798">
    <property type="entry name" value="MONOACYLGLYCEROL LIPASE"/>
    <property type="match status" value="1"/>
</dbReference>
<dbReference type="SUPFAM" id="SSF53474">
    <property type="entry name" value="alpha/beta-Hydrolases"/>
    <property type="match status" value="1"/>
</dbReference>
<dbReference type="Gene3D" id="3.40.50.1820">
    <property type="entry name" value="alpha/beta hydrolase"/>
    <property type="match status" value="1"/>
</dbReference>
<dbReference type="GO" id="GO:0003824">
    <property type="term" value="F:catalytic activity"/>
    <property type="evidence" value="ECO:0007669"/>
    <property type="project" value="UniProtKB-ARBA"/>
</dbReference>
<reference evidence="2 3" key="1">
    <citation type="journal article" date="2015" name="Stand. Genomic Sci.">
        <title>Genomic Encyclopedia of Bacterial and Archaeal Type Strains, Phase III: the genomes of soil and plant-associated and newly described type strains.</title>
        <authorList>
            <person name="Whitman W.B."/>
            <person name="Woyke T."/>
            <person name="Klenk H.P."/>
            <person name="Zhou Y."/>
            <person name="Lilburn T.G."/>
            <person name="Beck B.J."/>
            <person name="De Vos P."/>
            <person name="Vandamme P."/>
            <person name="Eisen J.A."/>
            <person name="Garrity G."/>
            <person name="Hugenholtz P."/>
            <person name="Kyrpides N.C."/>
        </authorList>
    </citation>
    <scope>NUCLEOTIDE SEQUENCE [LARGE SCALE GENOMIC DNA]</scope>
    <source>
        <strain evidence="2 3">VKM Ac-2540</strain>
    </source>
</reference>
<name>A0A4Q7VYM7_9ACTN</name>
<protein>
    <submittedName>
        <fullName evidence="2">Pimeloyl-ACP methyl ester carboxylesterase</fullName>
    </submittedName>
</protein>
<comment type="caution">
    <text evidence="2">The sequence shown here is derived from an EMBL/GenBank/DDBJ whole genome shotgun (WGS) entry which is preliminary data.</text>
</comment>
<dbReference type="OrthoDB" id="3400345at2"/>
<dbReference type="AlphaFoldDB" id="A0A4Q7VYM7"/>